<dbReference type="GO" id="GO:0003723">
    <property type="term" value="F:RNA binding"/>
    <property type="evidence" value="ECO:0007669"/>
    <property type="project" value="UniProtKB-UniRule"/>
</dbReference>
<feature type="region of interest" description="Disordered" evidence="6">
    <location>
        <begin position="538"/>
        <end position="569"/>
    </location>
</feature>
<dbReference type="PANTHER" id="PTHR10627">
    <property type="entry name" value="SCP160"/>
    <property type="match status" value="1"/>
</dbReference>
<proteinExistence type="inferred from homology"/>
<feature type="region of interest" description="Disordered" evidence="6">
    <location>
        <begin position="754"/>
        <end position="803"/>
    </location>
</feature>
<keyword evidence="3" id="KW-0677">Repeat</keyword>
<dbReference type="AlphaFoldDB" id="A0ABD3WSF5"/>
<evidence type="ECO:0000256" key="4">
    <source>
        <dbReference type="ARBA" id="ARBA00022884"/>
    </source>
</evidence>
<dbReference type="Proteomes" id="UP001634394">
    <property type="component" value="Unassembled WGS sequence"/>
</dbReference>
<keyword evidence="9" id="KW-1185">Reference proteome</keyword>
<sequence length="907" mass="100062">MADNVSVHRVEMKDSATLKENGADLGDINSQGNKDDILERDPAFVEDRFRVDRKKLEQMLQGNLENDEEGAEEFFQRVMDETNTQITWPSKLKIGAKSKKDPHIKVIGYPEDVRMAKDIIMAVLDTKSNRVTLKMDVSHTDHSHVIGKGGNNIKRVMQETSCHIHFPDSNRGNNVQEKSNQVSIAGQPNGVEAARIQIRNLLPLVFMFELPLTGQPLPDVSSPLIQQLQQQYNVTINFRQRSRIYTSTVIVRGSVYNAKGVKEATSQLIDTLIGNIAHTPLAVSMQLEIAAQHHLFIIGRGGVNIKQIMQQTGAVIHFPDPNTVAPQRKGTVYITGTIDSVFLARQQLIGCLPLVLMFDVKDEIEMDQARINKFMEQLDVYITVKPKLKQPSKSVIIKSIERNAGNMYLARLLLLGLESEARHLPRSPTTPNTEHANKIGLSTMGFFNQSLLSINTSSSPVLLVNGHTSSSIASSPHSSPCSSSPNHWISPPPGIYSPMVVLPPGGTCSVHNSIDLLSKCNGLQKEMSQNNAFIRVPTPLEHGSGVHSSNNSPSRSPCDSPLSFRGPQTTADIAGLSTTKNFGKIMSHETSPSNSGHTMDLLGLSQVANNTSSLSPSQSLFLNSSLDRASSHGSLSRVSLHNGDGLSEQMMDPDLPDKRAPGIERKLLNASLFSPPYSFNVDYEQKKLMANKAMQKKPFGESRIPTHVWSGLGFSKSMPEAAIRERLNQSQRFESPMSTTYENTADELLEIDRDPWKDMSQPPRNKPINPAPGEYPSPRKKYDYNLSGSHHLDEGSMSGSTSSIWSPKTDLAELFSSCGLGKYTDLFQQQEIDLATFLTLTDQDLRELGITTFGARRKMLLAIAELNKRKTLLLANPGSNNPFEDNTSSGLGLRSTRPDIVSMSGRW</sequence>
<keyword evidence="2" id="KW-0217">Developmental protein</keyword>
<feature type="compositionally biased region" description="Low complexity" evidence="6">
    <location>
        <begin position="469"/>
        <end position="485"/>
    </location>
</feature>
<evidence type="ECO:0000256" key="5">
    <source>
        <dbReference type="PROSITE-ProRule" id="PRU00117"/>
    </source>
</evidence>
<dbReference type="EMBL" id="JBJQND010000005">
    <property type="protein sequence ID" value="KAL3876732.1"/>
    <property type="molecule type" value="Genomic_DNA"/>
</dbReference>
<name>A0ABD3WSF5_SINWO</name>
<dbReference type="CDD" id="cd22421">
    <property type="entry name" value="KH-I_BICC1_rpt2"/>
    <property type="match status" value="1"/>
</dbReference>
<dbReference type="InterPro" id="IPR001660">
    <property type="entry name" value="SAM"/>
</dbReference>
<comment type="similarity">
    <text evidence="1">Belongs to the BicC family.</text>
</comment>
<dbReference type="Pfam" id="PF00013">
    <property type="entry name" value="KH_1"/>
    <property type="match status" value="2"/>
</dbReference>
<feature type="region of interest" description="Disordered" evidence="6">
    <location>
        <begin position="467"/>
        <end position="486"/>
    </location>
</feature>
<dbReference type="SUPFAM" id="SSF54791">
    <property type="entry name" value="Eukaryotic type KH-domain (KH-domain type I)"/>
    <property type="match status" value="2"/>
</dbReference>
<dbReference type="SMART" id="SM00454">
    <property type="entry name" value="SAM"/>
    <property type="match status" value="1"/>
</dbReference>
<gene>
    <name evidence="8" type="ORF">ACJMK2_034533</name>
</gene>
<dbReference type="InterPro" id="IPR047549">
    <property type="entry name" value="BICC1_KH-I_rpt1"/>
</dbReference>
<dbReference type="PANTHER" id="PTHR10627:SF69">
    <property type="entry name" value="PROTEIN BICAUDAL C"/>
    <property type="match status" value="1"/>
</dbReference>
<dbReference type="Pfam" id="PF00536">
    <property type="entry name" value="SAM_1"/>
    <property type="match status" value="1"/>
</dbReference>
<dbReference type="InterPro" id="IPR013761">
    <property type="entry name" value="SAM/pointed_sf"/>
</dbReference>
<dbReference type="CDD" id="cd22420">
    <property type="entry name" value="KH-I_BICC1_rpt1"/>
    <property type="match status" value="1"/>
</dbReference>
<dbReference type="CDD" id="cd22422">
    <property type="entry name" value="KH-I_BICC1_rpt3"/>
    <property type="match status" value="1"/>
</dbReference>
<dbReference type="Gene3D" id="3.30.1370.10">
    <property type="entry name" value="K Homology domain, type 1"/>
    <property type="match status" value="1"/>
</dbReference>
<dbReference type="Gene3D" id="3.30.310.270">
    <property type="match status" value="1"/>
</dbReference>
<evidence type="ECO:0000259" key="7">
    <source>
        <dbReference type="PROSITE" id="PS50105"/>
    </source>
</evidence>
<evidence type="ECO:0000256" key="1">
    <source>
        <dbReference type="ARBA" id="ARBA00007662"/>
    </source>
</evidence>
<dbReference type="Pfam" id="PF22985">
    <property type="entry name" value="KH_BICC1"/>
    <property type="match status" value="2"/>
</dbReference>
<feature type="domain" description="SAM" evidence="7">
    <location>
        <begin position="805"/>
        <end position="869"/>
    </location>
</feature>
<evidence type="ECO:0000256" key="2">
    <source>
        <dbReference type="ARBA" id="ARBA00022473"/>
    </source>
</evidence>
<feature type="compositionally biased region" description="Polar residues" evidence="6">
    <location>
        <begin position="546"/>
        <end position="557"/>
    </location>
</feature>
<protein>
    <recommendedName>
        <fullName evidence="7">SAM domain-containing protein</fullName>
    </recommendedName>
</protein>
<accession>A0ABD3WSF5</accession>
<dbReference type="SUPFAM" id="SSF47769">
    <property type="entry name" value="SAM/Pointed domain"/>
    <property type="match status" value="1"/>
</dbReference>
<dbReference type="PROSITE" id="PS50084">
    <property type="entry name" value="KH_TYPE_1"/>
    <property type="match status" value="2"/>
</dbReference>
<dbReference type="InterPro" id="IPR047554">
    <property type="entry name" value="BICC1_KH-I_rpt2"/>
</dbReference>
<dbReference type="FunFam" id="3.30.310.270:FF:000002">
    <property type="entry name" value="BicC family RNA binding protein 1"/>
    <property type="match status" value="1"/>
</dbReference>
<organism evidence="8 9">
    <name type="scientific">Sinanodonta woodiana</name>
    <name type="common">Chinese pond mussel</name>
    <name type="synonym">Anodonta woodiana</name>
    <dbReference type="NCBI Taxonomy" id="1069815"/>
    <lineage>
        <taxon>Eukaryota</taxon>
        <taxon>Metazoa</taxon>
        <taxon>Spiralia</taxon>
        <taxon>Lophotrochozoa</taxon>
        <taxon>Mollusca</taxon>
        <taxon>Bivalvia</taxon>
        <taxon>Autobranchia</taxon>
        <taxon>Heteroconchia</taxon>
        <taxon>Palaeoheterodonta</taxon>
        <taxon>Unionida</taxon>
        <taxon>Unionoidea</taxon>
        <taxon>Unionidae</taxon>
        <taxon>Unioninae</taxon>
        <taxon>Sinanodonta</taxon>
    </lineage>
</organism>
<comment type="caution">
    <text evidence="8">The sequence shown here is derived from an EMBL/GenBank/DDBJ whole genome shotgun (WGS) entry which is preliminary data.</text>
</comment>
<dbReference type="InterPro" id="IPR047553">
    <property type="entry name" value="BICC1_KH-I_rpt3"/>
</dbReference>
<evidence type="ECO:0000256" key="3">
    <source>
        <dbReference type="ARBA" id="ARBA00022737"/>
    </source>
</evidence>
<dbReference type="Gene3D" id="1.10.150.50">
    <property type="entry name" value="Transcription Factor, Ets-1"/>
    <property type="match status" value="1"/>
</dbReference>
<keyword evidence="4 5" id="KW-0694">RNA-binding</keyword>
<dbReference type="InterPro" id="IPR037974">
    <property type="entry name" value="BICC1_SAM_dom"/>
</dbReference>
<dbReference type="SMART" id="SM00322">
    <property type="entry name" value="KH"/>
    <property type="match status" value="2"/>
</dbReference>
<dbReference type="InterPro" id="IPR004088">
    <property type="entry name" value="KH_dom_type_1"/>
</dbReference>
<dbReference type="InterPro" id="IPR054727">
    <property type="entry name" value="BICC1_KH"/>
</dbReference>
<evidence type="ECO:0000313" key="8">
    <source>
        <dbReference type="EMBL" id="KAL3876732.1"/>
    </source>
</evidence>
<dbReference type="Pfam" id="PF24234">
    <property type="entry name" value="KH_BICC1_1st"/>
    <property type="match status" value="1"/>
</dbReference>
<dbReference type="CDD" id="cd09520">
    <property type="entry name" value="SAM_BICC1"/>
    <property type="match status" value="1"/>
</dbReference>
<evidence type="ECO:0000256" key="6">
    <source>
        <dbReference type="SAM" id="MobiDB-lite"/>
    </source>
</evidence>
<dbReference type="InterPro" id="IPR036612">
    <property type="entry name" value="KH_dom_type_1_sf"/>
</dbReference>
<dbReference type="PROSITE" id="PS50105">
    <property type="entry name" value="SAM_DOMAIN"/>
    <property type="match status" value="1"/>
</dbReference>
<evidence type="ECO:0000313" key="9">
    <source>
        <dbReference type="Proteomes" id="UP001634394"/>
    </source>
</evidence>
<dbReference type="InterPro" id="IPR004087">
    <property type="entry name" value="KH_dom"/>
</dbReference>
<reference evidence="8 9" key="1">
    <citation type="submission" date="2024-11" db="EMBL/GenBank/DDBJ databases">
        <title>Chromosome-level genome assembly of the freshwater bivalve Anodonta woodiana.</title>
        <authorList>
            <person name="Chen X."/>
        </authorList>
    </citation>
    <scope>NUCLEOTIDE SEQUENCE [LARGE SCALE GENOMIC DNA]</scope>
    <source>
        <strain evidence="8">MN2024</strain>
        <tissue evidence="8">Gills</tissue>
    </source>
</reference>